<organism evidence="1 2">
    <name type="scientific">Stakelama saccharophila</name>
    <dbReference type="NCBI Taxonomy" id="3075605"/>
    <lineage>
        <taxon>Bacteria</taxon>
        <taxon>Pseudomonadati</taxon>
        <taxon>Pseudomonadota</taxon>
        <taxon>Alphaproteobacteria</taxon>
        <taxon>Sphingomonadales</taxon>
        <taxon>Sphingomonadaceae</taxon>
        <taxon>Stakelama</taxon>
    </lineage>
</organism>
<name>A0ABZ0B8N8_9SPHN</name>
<dbReference type="RefSeq" id="WP_280524581.1">
    <property type="nucleotide sequence ID" value="NZ_CP135076.1"/>
</dbReference>
<reference evidence="1 2" key="1">
    <citation type="submission" date="2023-09" db="EMBL/GenBank/DDBJ databases">
        <authorList>
            <person name="Rey-Velasco X."/>
        </authorList>
    </citation>
    <scope>NUCLEOTIDE SEQUENCE [LARGE SCALE GENOMIC DNA]</scope>
    <source>
        <strain evidence="1 2">W311</strain>
    </source>
</reference>
<accession>A0ABZ0B8N8</accession>
<proteinExistence type="predicted"/>
<dbReference type="InterPro" id="IPR047677">
    <property type="entry name" value="GDCCVxC"/>
</dbReference>
<dbReference type="Proteomes" id="UP001302249">
    <property type="component" value="Chromosome"/>
</dbReference>
<dbReference type="EMBL" id="CP135076">
    <property type="protein sequence ID" value="WNO53476.1"/>
    <property type="molecule type" value="Genomic_DNA"/>
</dbReference>
<evidence type="ECO:0000313" key="1">
    <source>
        <dbReference type="EMBL" id="WNO53476.1"/>
    </source>
</evidence>
<gene>
    <name evidence="1" type="ORF">RPR59_13675</name>
</gene>
<evidence type="ECO:0000313" key="2">
    <source>
        <dbReference type="Proteomes" id="UP001302249"/>
    </source>
</evidence>
<sequence>MQSMVMELQSTLTCPVCGRSEIETMPTNACQFFYDCKGCGAVLRPNAGDCCVFCSFGSVPCPPIQEARATGTTACCQGNTVS</sequence>
<protein>
    <submittedName>
        <fullName evidence="1">GDCCVxC domain-containing (Seleno)protein</fullName>
    </submittedName>
</protein>
<dbReference type="NCBIfam" id="NF041374">
    <property type="entry name" value="GDCCVxC"/>
    <property type="match status" value="1"/>
</dbReference>
<keyword evidence="2" id="KW-1185">Reference proteome</keyword>